<dbReference type="PROSITE" id="PS00063">
    <property type="entry name" value="ALDOKETO_REDUCTASE_3"/>
    <property type="match status" value="1"/>
</dbReference>
<dbReference type="FunFam" id="3.20.20.100:FF:000006">
    <property type="entry name" value="Aldo-keto reductase family 1 member A1"/>
    <property type="match status" value="1"/>
</dbReference>
<dbReference type="RefSeq" id="XP_025837021.1">
    <property type="nucleotide sequence ID" value="XM_025981236.1"/>
</dbReference>
<dbReference type="InterPro" id="IPR023210">
    <property type="entry name" value="NADP_OxRdtase_dom"/>
</dbReference>
<reference evidence="10" key="1">
    <citation type="submission" date="2025-08" db="UniProtKB">
        <authorList>
            <consortium name="RefSeq"/>
        </authorList>
    </citation>
    <scope>IDENTIFICATION</scope>
    <source>
        <tissue evidence="10">Entire body</tissue>
    </source>
</reference>
<evidence type="ECO:0000259" key="8">
    <source>
        <dbReference type="Pfam" id="PF00248"/>
    </source>
</evidence>
<dbReference type="InterPro" id="IPR036812">
    <property type="entry name" value="NAD(P)_OxRdtase_dom_sf"/>
</dbReference>
<evidence type="ECO:0000256" key="7">
    <source>
        <dbReference type="SAM" id="SignalP"/>
    </source>
</evidence>
<dbReference type="InParanoid" id="A0A7F5RM60"/>
<accession>A0A7F5RM60</accession>
<evidence type="ECO:0000256" key="6">
    <source>
        <dbReference type="PIRSR" id="PIRSR000097-3"/>
    </source>
</evidence>
<feature type="site" description="Lowers pKa of active site Tyr" evidence="6">
    <location>
        <position position="110"/>
    </location>
</feature>
<evidence type="ECO:0000256" key="3">
    <source>
        <dbReference type="ARBA" id="ARBA00023002"/>
    </source>
</evidence>
<dbReference type="GO" id="GO:0016491">
    <property type="term" value="F:oxidoreductase activity"/>
    <property type="evidence" value="ECO:0007669"/>
    <property type="project" value="UniProtKB-KW"/>
</dbReference>
<evidence type="ECO:0000313" key="9">
    <source>
        <dbReference type="Proteomes" id="UP000192223"/>
    </source>
</evidence>
<dbReference type="PIRSF" id="PIRSF000097">
    <property type="entry name" value="AKR"/>
    <property type="match status" value="1"/>
</dbReference>
<protein>
    <submittedName>
        <fullName evidence="10">Aldose reductase-like</fullName>
    </submittedName>
</protein>
<keyword evidence="7" id="KW-0732">Signal</keyword>
<proteinExistence type="inferred from homology"/>
<evidence type="ECO:0000256" key="4">
    <source>
        <dbReference type="PIRSR" id="PIRSR000097-1"/>
    </source>
</evidence>
<keyword evidence="3" id="KW-0560">Oxidoreductase</keyword>
<dbReference type="InterPro" id="IPR020471">
    <property type="entry name" value="AKR"/>
</dbReference>
<dbReference type="PANTHER" id="PTHR11732">
    <property type="entry name" value="ALDO/KETO REDUCTASE"/>
    <property type="match status" value="1"/>
</dbReference>
<dbReference type="AlphaFoldDB" id="A0A7F5RM60"/>
<sequence>MTCRNKMTNWMQLFLFFFSFNVIMFTGTAASVQVPKIKLNNGIEMPVLGLGTWKSKPGEVTQAVKDAIDAGYRHIDCAWIYGNEREVGEGIRKKIKEGVVKREDLFIVSKLWDTFHRPKDVEPALRQSLNALGLDYLDLYLIHGPTGLKPGSDSYPLNKNGFVIPDGVDYVDTWKAMEEVYKKGLTRSIGVSNFNKKQIERLLNSSSVIPVTNQVECHPYLNQKKLADFCKSKGIAITAYSPLGSSDRPWAKPGEPKLLDDPNLKAIADKRKKTPAQIILRYLTQRGFVAIPKSVHKNRIQENINIFDFQLSPEEMKYVDSFNRNGRLLRFESGSKHPYYPFHDEY</sequence>
<feature type="signal peptide" evidence="7">
    <location>
        <begin position="1"/>
        <end position="29"/>
    </location>
</feature>
<dbReference type="GeneID" id="108737125"/>
<dbReference type="InterPro" id="IPR018170">
    <property type="entry name" value="Aldo/ket_reductase_CS"/>
</dbReference>
<dbReference type="PROSITE" id="PS00062">
    <property type="entry name" value="ALDOKETO_REDUCTASE_2"/>
    <property type="match status" value="1"/>
</dbReference>
<dbReference type="OrthoDB" id="416253at2759"/>
<keyword evidence="2" id="KW-0521">NADP</keyword>
<evidence type="ECO:0000256" key="5">
    <source>
        <dbReference type="PIRSR" id="PIRSR000097-2"/>
    </source>
</evidence>
<feature type="active site" description="Proton donor" evidence="4">
    <location>
        <position position="81"/>
    </location>
</feature>
<evidence type="ECO:0000256" key="2">
    <source>
        <dbReference type="ARBA" id="ARBA00022857"/>
    </source>
</evidence>
<gene>
    <name evidence="10" type="primary">LOC108737125</name>
</gene>
<feature type="domain" description="NADP-dependent oxidoreductase" evidence="8">
    <location>
        <begin position="48"/>
        <end position="323"/>
    </location>
</feature>
<comment type="similarity">
    <text evidence="1">Belongs to the aldo/keto reductase family.</text>
</comment>
<dbReference type="Pfam" id="PF00248">
    <property type="entry name" value="Aldo_ket_red"/>
    <property type="match status" value="1"/>
</dbReference>
<keyword evidence="9" id="KW-1185">Reference proteome</keyword>
<dbReference type="PROSITE" id="PS00798">
    <property type="entry name" value="ALDOKETO_REDUCTASE_1"/>
    <property type="match status" value="1"/>
</dbReference>
<feature type="binding site" evidence="5">
    <location>
        <position position="143"/>
    </location>
    <ligand>
        <name>substrate</name>
    </ligand>
</feature>
<feature type="chain" id="PRO_5028936872" evidence="7">
    <location>
        <begin position="30"/>
        <end position="346"/>
    </location>
</feature>
<organism evidence="9 10">
    <name type="scientific">Agrilus planipennis</name>
    <name type="common">Emerald ash borer</name>
    <name type="synonym">Agrilus marcopoli</name>
    <dbReference type="NCBI Taxonomy" id="224129"/>
    <lineage>
        <taxon>Eukaryota</taxon>
        <taxon>Metazoa</taxon>
        <taxon>Ecdysozoa</taxon>
        <taxon>Arthropoda</taxon>
        <taxon>Hexapoda</taxon>
        <taxon>Insecta</taxon>
        <taxon>Pterygota</taxon>
        <taxon>Neoptera</taxon>
        <taxon>Endopterygota</taxon>
        <taxon>Coleoptera</taxon>
        <taxon>Polyphaga</taxon>
        <taxon>Elateriformia</taxon>
        <taxon>Buprestoidea</taxon>
        <taxon>Buprestidae</taxon>
        <taxon>Agrilinae</taxon>
        <taxon>Agrilus</taxon>
    </lineage>
</organism>
<dbReference type="PRINTS" id="PR00069">
    <property type="entry name" value="ALDKETRDTASE"/>
</dbReference>
<dbReference type="SUPFAM" id="SSF51430">
    <property type="entry name" value="NAD(P)-linked oxidoreductase"/>
    <property type="match status" value="1"/>
</dbReference>
<dbReference type="Gene3D" id="3.20.20.100">
    <property type="entry name" value="NADP-dependent oxidoreductase domain"/>
    <property type="match status" value="1"/>
</dbReference>
<dbReference type="Proteomes" id="UP000192223">
    <property type="component" value="Unplaced"/>
</dbReference>
<name>A0A7F5RM60_AGRPL</name>
<evidence type="ECO:0000313" key="10">
    <source>
        <dbReference type="RefSeq" id="XP_025837021.1"/>
    </source>
</evidence>
<evidence type="ECO:0000256" key="1">
    <source>
        <dbReference type="ARBA" id="ARBA00007905"/>
    </source>
</evidence>
<dbReference type="KEGG" id="apln:108737125"/>